<name>A0A8S5PVL6_9CAUD</name>
<evidence type="ECO:0000313" key="1">
    <source>
        <dbReference type="EMBL" id="DAE11094.1"/>
    </source>
</evidence>
<sequence length="113" mass="13287">MNRLEITGRLINYCSRQRCSEASCECYPMCDSIQKPFEEMTDEELKRCYELTFGITLTDRMTGIIKEPDDLTVFVVIPRQTLYGNPEKLDQYILDNTHETINRALKGARRWKN</sequence>
<organism evidence="1">
    <name type="scientific">Myoviridae sp. ctzwE5</name>
    <dbReference type="NCBI Taxonomy" id="2825214"/>
    <lineage>
        <taxon>Viruses</taxon>
        <taxon>Duplodnaviria</taxon>
        <taxon>Heunggongvirae</taxon>
        <taxon>Uroviricota</taxon>
        <taxon>Caudoviricetes</taxon>
    </lineage>
</organism>
<proteinExistence type="predicted"/>
<protein>
    <submittedName>
        <fullName evidence="1">Uncharacterized protein</fullName>
    </submittedName>
</protein>
<reference evidence="1" key="1">
    <citation type="journal article" date="2021" name="Proc. Natl. Acad. Sci. U.S.A.">
        <title>A Catalog of Tens of Thousands of Viruses from Human Metagenomes Reveals Hidden Associations with Chronic Diseases.</title>
        <authorList>
            <person name="Tisza M.J."/>
            <person name="Buck C.B."/>
        </authorList>
    </citation>
    <scope>NUCLEOTIDE SEQUENCE</scope>
    <source>
        <strain evidence="1">CtzwE5</strain>
    </source>
</reference>
<accession>A0A8S5PVL6</accession>
<dbReference type="EMBL" id="BK015525">
    <property type="protein sequence ID" value="DAE11094.1"/>
    <property type="molecule type" value="Genomic_DNA"/>
</dbReference>